<dbReference type="SMART" id="SM00563">
    <property type="entry name" value="PlsC"/>
    <property type="match status" value="1"/>
</dbReference>
<dbReference type="SUPFAM" id="SSF69593">
    <property type="entry name" value="Glycerol-3-phosphate (1)-acyltransferase"/>
    <property type="match status" value="1"/>
</dbReference>
<feature type="domain" description="Phospholipid/glycerol acyltransferase" evidence="9">
    <location>
        <begin position="68"/>
        <end position="181"/>
    </location>
</feature>
<evidence type="ECO:0000313" key="10">
    <source>
        <dbReference type="EMBL" id="MXO59357.1"/>
    </source>
</evidence>
<dbReference type="GO" id="GO:0016746">
    <property type="term" value="F:acyltransferase activity"/>
    <property type="evidence" value="ECO:0007669"/>
    <property type="project" value="UniProtKB-KW"/>
</dbReference>
<keyword evidence="6 8" id="KW-0472">Membrane</keyword>
<keyword evidence="5" id="KW-0443">Lipid metabolism</keyword>
<evidence type="ECO:0000256" key="4">
    <source>
        <dbReference type="ARBA" id="ARBA00022989"/>
    </source>
</evidence>
<dbReference type="InterPro" id="IPR002123">
    <property type="entry name" value="Plipid/glycerol_acylTrfase"/>
</dbReference>
<proteinExistence type="predicted"/>
<evidence type="ECO:0000256" key="1">
    <source>
        <dbReference type="ARBA" id="ARBA00004370"/>
    </source>
</evidence>
<dbReference type="CDD" id="cd07989">
    <property type="entry name" value="LPLAT_AGPAT-like"/>
    <property type="match status" value="1"/>
</dbReference>
<dbReference type="PANTHER" id="PTHR23063:SF52">
    <property type="entry name" value="LYSOPHOSPHATIDYLCHOLINE ACYLTRANSFERASE"/>
    <property type="match status" value="1"/>
</dbReference>
<keyword evidence="3 8" id="KW-0812">Transmembrane</keyword>
<sequence>MARTDPLGNVRLYLRIGGVLLFALLVFPILVLAPLFRVRDYVAPFILGFVGRIVGLRVRVDGKPRPRALYLANHESWLDILALGGCSRTVFVAHSGLAGHPVLRWLCQQNETVFISRDVRSSVAQQVGQVREALGDRPLTIFPEGTTNDGEMILPFRSSLLAAVESLGHEVPVQPVALEYADAPNTCWYGDEPGMANIRRVLSRRGRIDLTAHFLDPLAGDALTNRKTMAGTAQQAIAERLKR</sequence>
<dbReference type="GO" id="GO:0016020">
    <property type="term" value="C:membrane"/>
    <property type="evidence" value="ECO:0007669"/>
    <property type="project" value="UniProtKB-SubCell"/>
</dbReference>
<evidence type="ECO:0000259" key="9">
    <source>
        <dbReference type="SMART" id="SM00563"/>
    </source>
</evidence>
<dbReference type="AlphaFoldDB" id="A0A6I4SWE1"/>
<dbReference type="GO" id="GO:0006629">
    <property type="term" value="P:lipid metabolic process"/>
    <property type="evidence" value="ECO:0007669"/>
    <property type="project" value="UniProtKB-KW"/>
</dbReference>
<dbReference type="PANTHER" id="PTHR23063">
    <property type="entry name" value="PHOSPHOLIPID ACYLTRANSFERASE"/>
    <property type="match status" value="1"/>
</dbReference>
<evidence type="ECO:0000256" key="6">
    <source>
        <dbReference type="ARBA" id="ARBA00023136"/>
    </source>
</evidence>
<feature type="transmembrane region" description="Helical" evidence="8">
    <location>
        <begin position="12"/>
        <end position="35"/>
    </location>
</feature>
<evidence type="ECO:0000256" key="3">
    <source>
        <dbReference type="ARBA" id="ARBA00022692"/>
    </source>
</evidence>
<comment type="subcellular location">
    <subcellularLocation>
        <location evidence="1">Membrane</location>
    </subcellularLocation>
</comment>
<reference evidence="10 11" key="1">
    <citation type="submission" date="2019-12" db="EMBL/GenBank/DDBJ databases">
        <title>Genomic-based taxomic classification of the family Erythrobacteraceae.</title>
        <authorList>
            <person name="Xu L."/>
        </authorList>
    </citation>
    <scope>NUCLEOTIDE SEQUENCE [LARGE SCALE GENOMIC DNA]</scope>
    <source>
        <strain evidence="10 11">MCCC 1K01500</strain>
    </source>
</reference>
<keyword evidence="7 10" id="KW-0012">Acyltransferase</keyword>
<dbReference type="Proteomes" id="UP000433652">
    <property type="component" value="Unassembled WGS sequence"/>
</dbReference>
<accession>A0A6I4SWE1</accession>
<keyword evidence="4 8" id="KW-1133">Transmembrane helix</keyword>
<evidence type="ECO:0000313" key="11">
    <source>
        <dbReference type="Proteomes" id="UP000433652"/>
    </source>
</evidence>
<dbReference type="EMBL" id="WTYM01000033">
    <property type="protein sequence ID" value="MXO59357.1"/>
    <property type="molecule type" value="Genomic_DNA"/>
</dbReference>
<evidence type="ECO:0000256" key="2">
    <source>
        <dbReference type="ARBA" id="ARBA00022679"/>
    </source>
</evidence>
<comment type="caution">
    <text evidence="10">The sequence shown here is derived from an EMBL/GenBank/DDBJ whole genome shotgun (WGS) entry which is preliminary data.</text>
</comment>
<evidence type="ECO:0000256" key="7">
    <source>
        <dbReference type="ARBA" id="ARBA00023315"/>
    </source>
</evidence>
<gene>
    <name evidence="10" type="ORF">GRI89_07360</name>
</gene>
<keyword evidence="11" id="KW-1185">Reference proteome</keyword>
<organism evidence="10 11">
    <name type="scientific">Croceibacterium salegens</name>
    <dbReference type="NCBI Taxonomy" id="1737568"/>
    <lineage>
        <taxon>Bacteria</taxon>
        <taxon>Pseudomonadati</taxon>
        <taxon>Pseudomonadota</taxon>
        <taxon>Alphaproteobacteria</taxon>
        <taxon>Sphingomonadales</taxon>
        <taxon>Erythrobacteraceae</taxon>
        <taxon>Croceibacterium</taxon>
    </lineage>
</organism>
<keyword evidence="2 10" id="KW-0808">Transferase</keyword>
<name>A0A6I4SWE1_9SPHN</name>
<protein>
    <submittedName>
        <fullName evidence="10">1-acyl-sn-glycerol-3-phosphate acyltransferase</fullName>
    </submittedName>
</protein>
<evidence type="ECO:0000256" key="5">
    <source>
        <dbReference type="ARBA" id="ARBA00023098"/>
    </source>
</evidence>
<evidence type="ECO:0000256" key="8">
    <source>
        <dbReference type="SAM" id="Phobius"/>
    </source>
</evidence>
<dbReference type="Pfam" id="PF01553">
    <property type="entry name" value="Acyltransferase"/>
    <property type="match status" value="1"/>
</dbReference>